<name>A0A347WIE9_9LACT</name>
<accession>A0A347WIE9</accession>
<organism evidence="1 2">
    <name type="scientific">Suicoccus acidiformans</name>
    <dbReference type="NCBI Taxonomy" id="2036206"/>
    <lineage>
        <taxon>Bacteria</taxon>
        <taxon>Bacillati</taxon>
        <taxon>Bacillota</taxon>
        <taxon>Bacilli</taxon>
        <taxon>Lactobacillales</taxon>
        <taxon>Aerococcaceae</taxon>
        <taxon>Suicoccus</taxon>
    </lineage>
</organism>
<gene>
    <name evidence="1" type="ORF">CL176_01815</name>
</gene>
<keyword evidence="2" id="KW-1185">Reference proteome</keyword>
<dbReference type="Proteomes" id="UP000263232">
    <property type="component" value="Chromosome"/>
</dbReference>
<dbReference type="AlphaFoldDB" id="A0A347WIE9"/>
<dbReference type="RefSeq" id="WP_118989780.1">
    <property type="nucleotide sequence ID" value="NZ_CP023434.1"/>
</dbReference>
<protein>
    <submittedName>
        <fullName evidence="1">Uncharacterized protein</fullName>
    </submittedName>
</protein>
<reference evidence="1 2" key="1">
    <citation type="submission" date="2017-09" db="EMBL/GenBank/DDBJ databases">
        <title>Complete genome sequence of Oxytococcus suis strain ZY16052.</title>
        <authorList>
            <person name="Li F."/>
        </authorList>
    </citation>
    <scope>NUCLEOTIDE SEQUENCE [LARGE SCALE GENOMIC DNA]</scope>
    <source>
        <strain evidence="1 2">ZY16052</strain>
    </source>
</reference>
<dbReference type="KEGG" id="abae:CL176_01815"/>
<sequence length="161" mass="18254">MTYTSLIEQILGLENVVVDSVKTQYTFTHLASRKAVLDILAKSDGKYYNIEVHRSHKKVLEKARYYSSSMDVVLTSSVGKDILLPEVIIIFICEKDIFKLGLVQYTIQPTITKLLEPIDMGQQLYIFNTEADDPSHPLYDLMAISKIVIQMKQGSASYQTT</sequence>
<dbReference type="OrthoDB" id="9811201at2"/>
<evidence type="ECO:0000313" key="1">
    <source>
        <dbReference type="EMBL" id="AXY24856.1"/>
    </source>
</evidence>
<dbReference type="EMBL" id="CP023434">
    <property type="protein sequence ID" value="AXY24856.1"/>
    <property type="molecule type" value="Genomic_DNA"/>
</dbReference>
<evidence type="ECO:0000313" key="2">
    <source>
        <dbReference type="Proteomes" id="UP000263232"/>
    </source>
</evidence>
<proteinExistence type="predicted"/>